<dbReference type="GO" id="GO:0120230">
    <property type="term" value="F:recombinase activator activity"/>
    <property type="evidence" value="ECO:0007669"/>
    <property type="project" value="TreeGrafter"/>
</dbReference>
<dbReference type="Proteomes" id="UP000507470">
    <property type="component" value="Unassembled WGS sequence"/>
</dbReference>
<evidence type="ECO:0000256" key="7">
    <source>
        <dbReference type="ARBA" id="ARBA00023254"/>
    </source>
</evidence>
<feature type="domain" description="Leucine zipper with capping helix" evidence="10">
    <location>
        <begin position="149"/>
        <end position="204"/>
    </location>
</feature>
<dbReference type="GO" id="GO:0000794">
    <property type="term" value="C:condensed nuclear chromosome"/>
    <property type="evidence" value="ECO:0007669"/>
    <property type="project" value="TreeGrafter"/>
</dbReference>
<keyword evidence="6" id="KW-0539">Nucleus</keyword>
<evidence type="ECO:0000256" key="6">
    <source>
        <dbReference type="ARBA" id="ARBA00023242"/>
    </source>
</evidence>
<comment type="similarity">
    <text evidence="2">Belongs to the HOP2 family.</text>
</comment>
<feature type="coiled-coil region" evidence="8">
    <location>
        <begin position="81"/>
        <end position="145"/>
    </location>
</feature>
<dbReference type="PANTHER" id="PTHR15938">
    <property type="entry name" value="TBP-1 INTERACTING PROTEIN"/>
    <property type="match status" value="1"/>
</dbReference>
<accession>A0A6J8DGC2</accession>
<evidence type="ECO:0000259" key="10">
    <source>
        <dbReference type="Pfam" id="PF18517"/>
    </source>
</evidence>
<dbReference type="PANTHER" id="PTHR15938:SF0">
    <property type="entry name" value="HOMOLOGOUS-PAIRING PROTEIN 2 HOMOLOG"/>
    <property type="match status" value="1"/>
</dbReference>
<evidence type="ECO:0000256" key="1">
    <source>
        <dbReference type="ARBA" id="ARBA00004123"/>
    </source>
</evidence>
<evidence type="ECO:0000256" key="8">
    <source>
        <dbReference type="SAM" id="Coils"/>
    </source>
</evidence>
<evidence type="ECO:0000313" key="12">
    <source>
        <dbReference type="Proteomes" id="UP000507470"/>
    </source>
</evidence>
<dbReference type="GO" id="GO:0000709">
    <property type="term" value="P:meiotic joint molecule formation"/>
    <property type="evidence" value="ECO:0007669"/>
    <property type="project" value="TreeGrafter"/>
</dbReference>
<dbReference type="Pfam" id="PF18517">
    <property type="entry name" value="LZ3wCH"/>
    <property type="match status" value="1"/>
</dbReference>
<dbReference type="EMBL" id="CACVKT020007264">
    <property type="protein sequence ID" value="CAC5406727.1"/>
    <property type="molecule type" value="Genomic_DNA"/>
</dbReference>
<dbReference type="Gene3D" id="1.10.10.10">
    <property type="entry name" value="Winged helix-like DNA-binding domain superfamily/Winged helix DNA-binding domain"/>
    <property type="match status" value="1"/>
</dbReference>
<evidence type="ECO:0000256" key="4">
    <source>
        <dbReference type="ARBA" id="ARBA00023054"/>
    </source>
</evidence>
<evidence type="ECO:0000256" key="3">
    <source>
        <dbReference type="ARBA" id="ARBA00016093"/>
    </source>
</evidence>
<keyword evidence="12" id="KW-1185">Reference proteome</keyword>
<keyword evidence="5" id="KW-0233">DNA recombination</keyword>
<organism evidence="11 12">
    <name type="scientific">Mytilus coruscus</name>
    <name type="common">Sea mussel</name>
    <dbReference type="NCBI Taxonomy" id="42192"/>
    <lineage>
        <taxon>Eukaryota</taxon>
        <taxon>Metazoa</taxon>
        <taxon>Spiralia</taxon>
        <taxon>Lophotrochozoa</taxon>
        <taxon>Mollusca</taxon>
        <taxon>Bivalvia</taxon>
        <taxon>Autobranchia</taxon>
        <taxon>Pteriomorphia</taxon>
        <taxon>Mytilida</taxon>
        <taxon>Mytiloidea</taxon>
        <taxon>Mytilidae</taxon>
        <taxon>Mytilinae</taxon>
        <taxon>Mytilus</taxon>
    </lineage>
</organism>
<dbReference type="InterPro" id="IPR040661">
    <property type="entry name" value="LZ3wCH"/>
</dbReference>
<reference evidence="11 12" key="1">
    <citation type="submission" date="2020-06" db="EMBL/GenBank/DDBJ databases">
        <authorList>
            <person name="Li R."/>
            <person name="Bekaert M."/>
        </authorList>
    </citation>
    <scope>NUCLEOTIDE SEQUENCE [LARGE SCALE GENOMIC DNA]</scope>
    <source>
        <strain evidence="12">wild</strain>
    </source>
</reference>
<keyword evidence="7" id="KW-0469">Meiosis</keyword>
<dbReference type="Pfam" id="PF07106">
    <property type="entry name" value="WHD_TBPIP"/>
    <property type="match status" value="1"/>
</dbReference>
<keyword evidence="4 8" id="KW-0175">Coiled coil</keyword>
<dbReference type="GO" id="GO:0003690">
    <property type="term" value="F:double-stranded DNA binding"/>
    <property type="evidence" value="ECO:0007669"/>
    <property type="project" value="TreeGrafter"/>
</dbReference>
<dbReference type="InterPro" id="IPR036388">
    <property type="entry name" value="WH-like_DNA-bd_sf"/>
</dbReference>
<dbReference type="GO" id="GO:0007129">
    <property type="term" value="P:homologous chromosome pairing at meiosis"/>
    <property type="evidence" value="ECO:0007669"/>
    <property type="project" value="TreeGrafter"/>
</dbReference>
<name>A0A6J8DGC2_MYTCO</name>
<dbReference type="OrthoDB" id="272266at2759"/>
<dbReference type="GO" id="GO:0010774">
    <property type="term" value="P:meiotic strand invasion involved in reciprocal meiotic recombination"/>
    <property type="evidence" value="ECO:0007669"/>
    <property type="project" value="TreeGrafter"/>
</dbReference>
<dbReference type="AlphaFoldDB" id="A0A6J8DGC2"/>
<gene>
    <name evidence="11" type="ORF">MCOR_40274</name>
</gene>
<proteinExistence type="inferred from homology"/>
<evidence type="ECO:0000313" key="11">
    <source>
        <dbReference type="EMBL" id="CAC5406727.1"/>
    </source>
</evidence>
<evidence type="ECO:0000256" key="5">
    <source>
        <dbReference type="ARBA" id="ARBA00023172"/>
    </source>
</evidence>
<protein>
    <recommendedName>
        <fullName evidence="3">Homologous-pairing protein 2 homolog</fullName>
    </recommendedName>
</protein>
<dbReference type="InterPro" id="IPR010776">
    <property type="entry name" value="Hop2_WH_dom"/>
</dbReference>
<evidence type="ECO:0000256" key="2">
    <source>
        <dbReference type="ARBA" id="ARBA00007922"/>
    </source>
</evidence>
<evidence type="ECO:0000259" key="9">
    <source>
        <dbReference type="Pfam" id="PF07106"/>
    </source>
</evidence>
<comment type="subcellular location">
    <subcellularLocation>
        <location evidence="1">Nucleus</location>
    </subcellularLocation>
</comment>
<feature type="domain" description="Homologous-pairing protein 2 winged helix" evidence="9">
    <location>
        <begin position="9"/>
        <end position="68"/>
    </location>
</feature>
<dbReference type="GO" id="GO:0120231">
    <property type="term" value="C:DNA recombinase auxiliary factor complex"/>
    <property type="evidence" value="ECO:0007669"/>
    <property type="project" value="TreeGrafter"/>
</dbReference>
<sequence>MSKSKDAQASRAVLDYLNKQNRPYSAIDICNNLHKEHGKTAIVKACEVLTEEGKIKEKINGKQKCYFADQSQFPEVDDSEIKEMDVKIIKLSELVQSKQEENKKLETELRILNSSISTEDAQKELHSLNEECKNCKEKLASLKGGAVQISPAEKDRIYKMREKFVKEWRKRKRLTNDVLGAILEGYPKTKKQLYEDVGIETDEDLHVTVPEI</sequence>